<evidence type="ECO:0000256" key="7">
    <source>
        <dbReference type="ARBA" id="ARBA00022840"/>
    </source>
</evidence>
<keyword evidence="13" id="KW-1185">Reference proteome</keyword>
<dbReference type="Pfam" id="PF04257">
    <property type="entry name" value="Exonuc_V_gamma"/>
    <property type="match status" value="1"/>
</dbReference>
<evidence type="ECO:0000256" key="2">
    <source>
        <dbReference type="ARBA" id="ARBA00022741"/>
    </source>
</evidence>
<dbReference type="NCBIfam" id="TIGR01450">
    <property type="entry name" value="recC"/>
    <property type="match status" value="1"/>
</dbReference>
<dbReference type="GO" id="GO:0003677">
    <property type="term" value="F:DNA binding"/>
    <property type="evidence" value="ECO:0007669"/>
    <property type="project" value="UniProtKB-UniRule"/>
</dbReference>
<sequence length="1059" mass="121137">MALFLKVSNSLESLSQGLSLSLHESQNSVFEPHLIVTQTEGMNNWLKLQIASHLGIAANCRFLKPNDLIHQLYYLLGGRYTEILSAQNLTWLLFKLLGESDFTGRFPDIADYYLNNQSDKDLKRMGLAKKAADLFDQYQVYRPEMIREWNTKTLKEVGKDDWQEYLWIKAKIVSDNSLPDKTIIGQHILEALKNPDQRDALSDRIKAIHLFGISIITAYHVKILYDLSDYVDVYFHIINPSPATFWFEDRSEKQMARWRQKGKDIEAQVTGNPLVAGWGRVVQDTFGLFFKHDEFINAYDDSELVPPEADTLLHKIQNDVFNSATTNRNKISAADLSDGSVTINACYTVAREVEVLYNYLVYLIDKKKEHLSPRDIVVMVSDIDAYAPYIKAVFNNAPYKFRYTIADESYADSDNLFNALHAVLHMNEDNFKAEEVLQLLDFSYIRERFSINDVPLIRSVVDAANIRFGMEGNKEDETFLVSWKYGIKRIMYGICMSGGEEYGEGADSFFPLDILEGSAGQEVIRFCHFVQMLMQVVEEQKRERSIAEWVTYIEGVLHNMVYEPEEDTDEDYNILMQQLSDYNLLNEYMSDTVGFDVFGHSFLDTLTGNTRSGLFVNGGITFCSLIPMRSIPFKVVAMLGLNYDKFPRREHPTGFNLMERDKQRGDRNVKENDKHLFLETILSAREYLYISYVGQSARDNTGIPPSALVDELIDYIESGTDDPESVRQKLVTLHPLQGFSMKYSKGNAHLYNYLNTSIAEGKKVTQKGKVIEPFGFEEIVLDDLPRFFRNPFKTYYNKVLGIYYNDAQVLLRDTEIFDLDNLQQWALKNRLLPMNPEDIRDLKTKLLKTGNLPLKNMADVSLTLVEEVIEPVRDLYESAVQGAEEQIVPIELTIDGSVIKGVISSVFNDKLVQVSWSKSETKYLIEAYIRYLAGVAAGVVKGMFFISASKKEAVFEAKALTQATATERLTQIVKTYKAGMERIAPFYPDFDIVPAKVAELDFEKFTKTVEDKLKAKPDPYITLEYKNGFFAHESVLDAYKAICELVIVPLEELLSGYYD</sequence>
<evidence type="ECO:0000259" key="11">
    <source>
        <dbReference type="Pfam" id="PF17946"/>
    </source>
</evidence>
<dbReference type="HAMAP" id="MF_01486">
    <property type="entry name" value="RecC"/>
    <property type="match status" value="1"/>
</dbReference>
<evidence type="ECO:0000313" key="12">
    <source>
        <dbReference type="EMBL" id="MVT41137.1"/>
    </source>
</evidence>
<feature type="domain" description="RecC C-terminal" evidence="11">
    <location>
        <begin position="777"/>
        <end position="989"/>
    </location>
</feature>
<accession>A0A6N8J7B4</accession>
<keyword evidence="3 10" id="KW-0227">DNA damage</keyword>
<reference evidence="12 13" key="1">
    <citation type="submission" date="2019-12" db="EMBL/GenBank/DDBJ databases">
        <title>The draft genomic sequence of strain Chitinophaga oryziterrae JCM 16595.</title>
        <authorList>
            <person name="Zhang X."/>
        </authorList>
    </citation>
    <scope>NUCLEOTIDE SEQUENCE [LARGE SCALE GENOMIC DNA]</scope>
    <source>
        <strain evidence="12 13">JCM 16595</strain>
    </source>
</reference>
<comment type="similarity">
    <text evidence="10">Belongs to the RecC family.</text>
</comment>
<keyword evidence="6 10" id="KW-0269">Exonuclease</keyword>
<dbReference type="PANTHER" id="PTHR30591:SF1">
    <property type="entry name" value="RECBCD ENZYME SUBUNIT RECC"/>
    <property type="match status" value="1"/>
</dbReference>
<dbReference type="GO" id="GO:0003678">
    <property type="term" value="F:DNA helicase activity"/>
    <property type="evidence" value="ECO:0007669"/>
    <property type="project" value="UniProtKB-UniRule"/>
</dbReference>
<comment type="function">
    <text evidence="10">A helicase/nuclease that prepares dsDNA breaks (DSB) for recombinational DNA repair. Binds to DSBs and unwinds DNA via a highly rapid and processive ATP-dependent bidirectional helicase activity. Unwinds dsDNA until it encounters a Chi (crossover hotspot instigator) sequence from the 3' direction. Cuts ssDNA a few nucleotides 3' to the Chi site. The properties and activities of the enzyme are changed at Chi. The Chi-altered holoenzyme produces a long 3'-ssDNA overhang and facilitates RecA-binding to the ssDNA for homologous DNA recombination and repair. Holoenzyme degrades any linearized DNA that is unable to undergo homologous recombination. In the holoenzyme this subunit recognizes the wild-type Chi sequence, and when added to isolated RecB increases its ATP-dependent helicase processivity.</text>
</comment>
<evidence type="ECO:0000256" key="3">
    <source>
        <dbReference type="ARBA" id="ARBA00022763"/>
    </source>
</evidence>
<dbReference type="Gene3D" id="1.10.10.990">
    <property type="match status" value="1"/>
</dbReference>
<dbReference type="Gene3D" id="3.40.50.10930">
    <property type="match status" value="1"/>
</dbReference>
<dbReference type="AlphaFoldDB" id="A0A6N8J7B4"/>
<organism evidence="12 13">
    <name type="scientific">Chitinophaga oryziterrae</name>
    <dbReference type="NCBI Taxonomy" id="1031224"/>
    <lineage>
        <taxon>Bacteria</taxon>
        <taxon>Pseudomonadati</taxon>
        <taxon>Bacteroidota</taxon>
        <taxon>Chitinophagia</taxon>
        <taxon>Chitinophagales</taxon>
        <taxon>Chitinophagaceae</taxon>
        <taxon>Chitinophaga</taxon>
    </lineage>
</organism>
<dbReference type="GO" id="GO:0009338">
    <property type="term" value="C:exodeoxyribonuclease V complex"/>
    <property type="evidence" value="ECO:0007669"/>
    <property type="project" value="InterPro"/>
</dbReference>
<keyword evidence="8 10" id="KW-0238">DNA-binding</keyword>
<dbReference type="GO" id="GO:0000724">
    <property type="term" value="P:double-strand break repair via homologous recombination"/>
    <property type="evidence" value="ECO:0007669"/>
    <property type="project" value="UniProtKB-UniRule"/>
</dbReference>
<evidence type="ECO:0000256" key="10">
    <source>
        <dbReference type="HAMAP-Rule" id="MF_01486"/>
    </source>
</evidence>
<evidence type="ECO:0000256" key="8">
    <source>
        <dbReference type="ARBA" id="ARBA00023125"/>
    </source>
</evidence>
<dbReference type="Gene3D" id="3.40.50.300">
    <property type="entry name" value="P-loop containing nucleotide triphosphate hydrolases"/>
    <property type="match status" value="2"/>
</dbReference>
<keyword evidence="4 10" id="KW-0378">Hydrolase</keyword>
<comment type="miscellaneous">
    <text evidence="10">In the RecBCD complex, RecB has a slow 3'-5' helicase, an exonuclease activity and loads RecA onto ssDNA, RecD has a fast 5'-3' helicase activity, while RecC stimulates the ATPase and processivity of the RecB helicase and contributes to recognition of the Chi site.</text>
</comment>
<evidence type="ECO:0000256" key="5">
    <source>
        <dbReference type="ARBA" id="ARBA00022806"/>
    </source>
</evidence>
<dbReference type="EMBL" id="WRXO01000002">
    <property type="protein sequence ID" value="MVT41137.1"/>
    <property type="molecule type" value="Genomic_DNA"/>
</dbReference>
<dbReference type="Pfam" id="PF17946">
    <property type="entry name" value="RecC_C"/>
    <property type="match status" value="1"/>
</dbReference>
<keyword evidence="5 10" id="KW-0347">Helicase</keyword>
<gene>
    <name evidence="10 12" type="primary">recC</name>
    <name evidence="12" type="ORF">GO495_11135</name>
</gene>
<dbReference type="Gene3D" id="1.10.10.160">
    <property type="match status" value="1"/>
</dbReference>
<comment type="caution">
    <text evidence="12">The sequence shown here is derived from an EMBL/GenBank/DDBJ whole genome shotgun (WGS) entry which is preliminary data.</text>
</comment>
<dbReference type="InterPro" id="IPR013986">
    <property type="entry name" value="DExx_box_DNA_helicase_dom_sf"/>
</dbReference>
<dbReference type="InterPro" id="IPR006697">
    <property type="entry name" value="RecC"/>
</dbReference>
<comment type="subunit">
    <text evidence="10">Heterotrimer of RecB, RecC and RecD. All subunits contribute to DNA-binding.</text>
</comment>
<dbReference type="GO" id="GO:0008854">
    <property type="term" value="F:exodeoxyribonuclease V activity"/>
    <property type="evidence" value="ECO:0007669"/>
    <property type="project" value="InterPro"/>
</dbReference>
<dbReference type="OrthoDB" id="9762834at2"/>
<dbReference type="RefSeq" id="WP_157299748.1">
    <property type="nucleotide sequence ID" value="NZ_BAAAZB010000010.1"/>
</dbReference>
<keyword evidence="7 10" id="KW-0067">ATP-binding</keyword>
<dbReference type="GO" id="GO:0005524">
    <property type="term" value="F:ATP binding"/>
    <property type="evidence" value="ECO:0007669"/>
    <property type="project" value="UniProtKB-UniRule"/>
</dbReference>
<dbReference type="PANTHER" id="PTHR30591">
    <property type="entry name" value="RECBCD ENZYME SUBUNIT RECC"/>
    <property type="match status" value="1"/>
</dbReference>
<protein>
    <recommendedName>
        <fullName evidence="10">RecBCD enzyme subunit RecC</fullName>
    </recommendedName>
    <alternativeName>
        <fullName evidence="10">Exonuclease V subunit RecC</fullName>
        <shortName evidence="10">ExoV subunit RecC</shortName>
    </alternativeName>
    <alternativeName>
        <fullName evidence="10">Helicase/nuclease RecBCD subunit RecC</fullName>
    </alternativeName>
</protein>
<keyword evidence="1 10" id="KW-0540">Nuclease</keyword>
<keyword evidence="9 10" id="KW-0234">DNA repair</keyword>
<dbReference type="InterPro" id="IPR041500">
    <property type="entry name" value="RecC_C"/>
</dbReference>
<evidence type="ECO:0000256" key="4">
    <source>
        <dbReference type="ARBA" id="ARBA00022801"/>
    </source>
</evidence>
<dbReference type="Proteomes" id="UP000468388">
    <property type="component" value="Unassembled WGS sequence"/>
</dbReference>
<dbReference type="PIRSF" id="PIRSF000980">
    <property type="entry name" value="RecC"/>
    <property type="match status" value="1"/>
</dbReference>
<evidence type="ECO:0000256" key="1">
    <source>
        <dbReference type="ARBA" id="ARBA00022722"/>
    </source>
</evidence>
<evidence type="ECO:0000256" key="6">
    <source>
        <dbReference type="ARBA" id="ARBA00022839"/>
    </source>
</evidence>
<dbReference type="SUPFAM" id="SSF52980">
    <property type="entry name" value="Restriction endonuclease-like"/>
    <property type="match status" value="1"/>
</dbReference>
<dbReference type="SUPFAM" id="SSF52540">
    <property type="entry name" value="P-loop containing nucleoside triphosphate hydrolases"/>
    <property type="match status" value="2"/>
</dbReference>
<evidence type="ECO:0000313" key="13">
    <source>
        <dbReference type="Proteomes" id="UP000468388"/>
    </source>
</evidence>
<keyword evidence="2 10" id="KW-0547">Nucleotide-binding</keyword>
<name>A0A6N8J7B4_9BACT</name>
<dbReference type="InterPro" id="IPR027417">
    <property type="entry name" value="P-loop_NTPase"/>
</dbReference>
<evidence type="ECO:0000256" key="9">
    <source>
        <dbReference type="ARBA" id="ARBA00023204"/>
    </source>
</evidence>
<dbReference type="InterPro" id="IPR011335">
    <property type="entry name" value="Restrct_endonuc-II-like"/>
</dbReference>
<proteinExistence type="inferred from homology"/>